<dbReference type="PANTHER" id="PTHR43098">
    <property type="entry name" value="L-ORNITHINE N(5)-MONOOXYGENASE-RELATED"/>
    <property type="match status" value="1"/>
</dbReference>
<evidence type="ECO:0000256" key="3">
    <source>
        <dbReference type="ARBA" id="ARBA00022630"/>
    </source>
</evidence>
<dbReference type="GO" id="GO:0016491">
    <property type="term" value="F:oxidoreductase activity"/>
    <property type="evidence" value="ECO:0007669"/>
    <property type="project" value="UniProtKB-KW"/>
</dbReference>
<dbReference type="Proteomes" id="UP000053841">
    <property type="component" value="Unassembled WGS sequence"/>
</dbReference>
<keyword evidence="5" id="KW-0521">NADP</keyword>
<dbReference type="RefSeq" id="XP_007716220.1">
    <property type="nucleotide sequence ID" value="XM_007718030.1"/>
</dbReference>
<dbReference type="OrthoDB" id="10421103at2759"/>
<reference evidence="7 8" key="1">
    <citation type="journal article" date="2013" name="PLoS Genet.">
        <title>Comparative genome structure, secondary metabolite, and effector coding capacity across Cochliobolus pathogens.</title>
        <authorList>
            <person name="Condon B.J."/>
            <person name="Leng Y."/>
            <person name="Wu D."/>
            <person name="Bushley K.E."/>
            <person name="Ohm R.A."/>
            <person name="Otillar R."/>
            <person name="Martin J."/>
            <person name="Schackwitz W."/>
            <person name="Grimwood J."/>
            <person name="MohdZainudin N."/>
            <person name="Xue C."/>
            <person name="Wang R."/>
            <person name="Manning V.A."/>
            <person name="Dhillon B."/>
            <person name="Tu Z.J."/>
            <person name="Steffenson B.J."/>
            <person name="Salamov A."/>
            <person name="Sun H."/>
            <person name="Lowry S."/>
            <person name="LaButti K."/>
            <person name="Han J."/>
            <person name="Copeland A."/>
            <person name="Lindquist E."/>
            <person name="Barry K."/>
            <person name="Schmutz J."/>
            <person name="Baker S.E."/>
            <person name="Ciuffetti L.M."/>
            <person name="Grigoriev I.V."/>
            <person name="Zhong S."/>
            <person name="Turgeon B.G."/>
        </authorList>
    </citation>
    <scope>NUCLEOTIDE SEQUENCE [LARGE SCALE GENOMIC DNA]</scope>
    <source>
        <strain evidence="7 8">26-R-13</strain>
    </source>
</reference>
<dbReference type="InterPro" id="IPR036188">
    <property type="entry name" value="FAD/NAD-bd_sf"/>
</dbReference>
<sequence length="420" mass="46040">MNALYIGKGSTLRQILFKIALLIIVTGHAKLLAGERLLEVGSSENPICHLDIAGSCGGTKYRDRHPGLQCDVEGCICISFPEETSFKSLQKCSSSDEICRHWERVASHFGLGGQSSTRVLGATCNDGRRCEEMAVFTPFLVPTGTLFASPRMPNVDGFDELRVNIPAIDDDKWVSEVATGPVWQFARQLNFDTLFNGEEDSADHPDLVADGWTKMARGFLGFIAGPRHVTLKRSTKYVQPFCLMWCKRPTFQDEYLPTFNQPHVTLVNTDSKGIERCISWGVIAKGVEYELNVLILATGFLLALGGNIAPAELFGIPIAGRSGRHLKDKYGLLCPGLGGGPGSINLTIIFDLKSKYMANILKEAVDRLPDPTQLVTKPTREYSVLFACTPSYFNHKGDALLCHRGTSTGLLSVPRLSLLS</sequence>
<organism evidence="7 8">
    <name type="scientific">Cochliobolus carbonum (strain 26-R-13)</name>
    <name type="common">Maize leaf spot fungus</name>
    <name type="synonym">Bipolaris zeicola</name>
    <dbReference type="NCBI Taxonomy" id="930089"/>
    <lineage>
        <taxon>Eukaryota</taxon>
        <taxon>Fungi</taxon>
        <taxon>Dikarya</taxon>
        <taxon>Ascomycota</taxon>
        <taxon>Pezizomycotina</taxon>
        <taxon>Dothideomycetes</taxon>
        <taxon>Pleosporomycetidae</taxon>
        <taxon>Pleosporales</taxon>
        <taxon>Pleosporineae</taxon>
        <taxon>Pleosporaceae</taxon>
        <taxon>Bipolaris</taxon>
    </lineage>
</organism>
<dbReference type="HOGENOM" id="CLU_727632_0_0_1"/>
<dbReference type="Gene3D" id="3.50.50.60">
    <property type="entry name" value="FAD/NAD(P)-binding domain"/>
    <property type="match status" value="2"/>
</dbReference>
<name>W6Y300_COCC2</name>
<comment type="similarity">
    <text evidence="2">Belongs to the FAD-binding monooxygenase family.</text>
</comment>
<evidence type="ECO:0000313" key="7">
    <source>
        <dbReference type="EMBL" id="EUC29459.1"/>
    </source>
</evidence>
<evidence type="ECO:0000256" key="5">
    <source>
        <dbReference type="ARBA" id="ARBA00022857"/>
    </source>
</evidence>
<dbReference type="EMBL" id="KI964746">
    <property type="protein sequence ID" value="EUC29459.1"/>
    <property type="molecule type" value="Genomic_DNA"/>
</dbReference>
<dbReference type="AlphaFoldDB" id="W6Y300"/>
<gene>
    <name evidence="7" type="ORF">COCCADRAFT_40146</name>
</gene>
<accession>W6Y300</accession>
<proteinExistence type="inferred from homology"/>
<dbReference type="eggNOG" id="KOG1399">
    <property type="taxonomic scope" value="Eukaryota"/>
</dbReference>
<keyword evidence="4" id="KW-0274">FAD</keyword>
<dbReference type="InterPro" id="IPR050775">
    <property type="entry name" value="FAD-binding_Monooxygenases"/>
</dbReference>
<dbReference type="KEGG" id="bze:COCCADRAFT_40146"/>
<keyword evidence="3" id="KW-0285">Flavoprotein</keyword>
<evidence type="ECO:0000256" key="4">
    <source>
        <dbReference type="ARBA" id="ARBA00022827"/>
    </source>
</evidence>
<protein>
    <submittedName>
        <fullName evidence="7">Uncharacterized protein</fullName>
    </submittedName>
</protein>
<evidence type="ECO:0000313" key="8">
    <source>
        <dbReference type="Proteomes" id="UP000053841"/>
    </source>
</evidence>
<dbReference type="SUPFAM" id="SSF51905">
    <property type="entry name" value="FAD/NAD(P)-binding domain"/>
    <property type="match status" value="1"/>
</dbReference>
<comment type="cofactor">
    <cofactor evidence="1">
        <name>FAD</name>
        <dbReference type="ChEBI" id="CHEBI:57692"/>
    </cofactor>
</comment>
<evidence type="ECO:0000256" key="1">
    <source>
        <dbReference type="ARBA" id="ARBA00001974"/>
    </source>
</evidence>
<dbReference type="GeneID" id="19149183"/>
<keyword evidence="8" id="KW-1185">Reference proteome</keyword>
<keyword evidence="6" id="KW-0560">Oxidoreductase</keyword>
<dbReference type="PANTHER" id="PTHR43098:SF2">
    <property type="entry name" value="FAD-BINDING MONOOXYGENASE AUSB-RELATED"/>
    <property type="match status" value="1"/>
</dbReference>
<evidence type="ECO:0000256" key="2">
    <source>
        <dbReference type="ARBA" id="ARBA00010139"/>
    </source>
</evidence>
<evidence type="ECO:0000256" key="6">
    <source>
        <dbReference type="ARBA" id="ARBA00023002"/>
    </source>
</evidence>